<dbReference type="Pfam" id="PF01965">
    <property type="entry name" value="DJ-1_PfpI"/>
    <property type="match status" value="1"/>
</dbReference>
<dbReference type="PANTHER" id="PTHR43130">
    <property type="entry name" value="ARAC-FAMILY TRANSCRIPTIONAL REGULATOR"/>
    <property type="match status" value="1"/>
</dbReference>
<evidence type="ECO:0000313" key="4">
    <source>
        <dbReference type="EMBL" id="CAE6492610.1"/>
    </source>
</evidence>
<feature type="compositionally biased region" description="Basic and acidic residues" evidence="2">
    <location>
        <begin position="400"/>
        <end position="418"/>
    </location>
</feature>
<evidence type="ECO:0000256" key="2">
    <source>
        <dbReference type="SAM" id="MobiDB-lite"/>
    </source>
</evidence>
<accession>A0A8H3H8B8</accession>
<feature type="region of interest" description="Disordered" evidence="2">
    <location>
        <begin position="393"/>
        <end position="461"/>
    </location>
</feature>
<reference evidence="4" key="1">
    <citation type="submission" date="2021-01" db="EMBL/GenBank/DDBJ databases">
        <authorList>
            <person name="Kaushik A."/>
        </authorList>
    </citation>
    <scope>NUCLEOTIDE SEQUENCE</scope>
    <source>
        <strain evidence="4">AG6-10EEA</strain>
    </source>
</reference>
<proteinExistence type="predicted"/>
<dbReference type="InterPro" id="IPR057962">
    <property type="entry name" value="SPT23_MGA2_DBD"/>
</dbReference>
<feature type="region of interest" description="Disordered" evidence="2">
    <location>
        <begin position="802"/>
        <end position="821"/>
    </location>
</feature>
<dbReference type="Proteomes" id="UP000663853">
    <property type="component" value="Unassembled WGS sequence"/>
</dbReference>
<dbReference type="InterPro" id="IPR029062">
    <property type="entry name" value="Class_I_gatase-like"/>
</dbReference>
<feature type="compositionally biased region" description="Low complexity" evidence="2">
    <location>
        <begin position="502"/>
        <end position="525"/>
    </location>
</feature>
<feature type="region of interest" description="Disordered" evidence="2">
    <location>
        <begin position="473"/>
        <end position="544"/>
    </location>
</feature>
<dbReference type="InterPro" id="IPR052158">
    <property type="entry name" value="INH-QAR"/>
</dbReference>
<evidence type="ECO:0000259" key="3">
    <source>
        <dbReference type="SMART" id="SM00429"/>
    </source>
</evidence>
<feature type="region of interest" description="Disordered" evidence="2">
    <location>
        <begin position="170"/>
        <end position="223"/>
    </location>
</feature>
<feature type="repeat" description="ANK" evidence="1">
    <location>
        <begin position="855"/>
        <end position="887"/>
    </location>
</feature>
<comment type="caution">
    <text evidence="4">The sequence shown here is derived from an EMBL/GenBank/DDBJ whole genome shotgun (WGS) entry which is preliminary data.</text>
</comment>
<protein>
    <recommendedName>
        <fullName evidence="3">IPT/TIG domain-containing protein</fullName>
    </recommendedName>
</protein>
<feature type="region of interest" description="Disordered" evidence="2">
    <location>
        <begin position="948"/>
        <end position="1017"/>
    </location>
</feature>
<evidence type="ECO:0000256" key="1">
    <source>
        <dbReference type="PROSITE-ProRule" id="PRU00023"/>
    </source>
</evidence>
<evidence type="ECO:0000313" key="5">
    <source>
        <dbReference type="Proteomes" id="UP000663853"/>
    </source>
</evidence>
<dbReference type="InterPro" id="IPR002110">
    <property type="entry name" value="Ankyrin_rpt"/>
</dbReference>
<dbReference type="EMBL" id="CAJMXA010003236">
    <property type="protein sequence ID" value="CAE6492610.1"/>
    <property type="molecule type" value="Genomic_DNA"/>
</dbReference>
<name>A0A8H3H8B8_9AGAM</name>
<dbReference type="SMART" id="SM00248">
    <property type="entry name" value="ANK"/>
    <property type="match status" value="2"/>
</dbReference>
<sequence>MTMRRRSSSPNTPSSDSSPSSSDLPLAAPPIEHIDANAGKEFDEARLFRAFINDNAFDSVTPVVQTASVGYDRLHSVLSSAQRYHVPPPTHVVKPSALVPPPAPVDEEIVEDQVEQEPEVKPNPDVQVVHPPKENCNNLPIRVRNVPLQGAKSRVETQLKVTIDLVWDPTPRTHFHHAPSSSSGHSADAKEELAPTVGSWEWLSLPPGSATKRRGRKEAKIVPTPTQTLTLHTMVHVASAPHTAARACKKCLAREAKRAERKRKNPNDPPPSELPDLSSLGCEDDKIVLYNCADVLDFKSGTVDLPVRLTCYCRHHSEKVGFCITFILRDHTGRAVGTGTTPPIMITDDHKSTARKVQAQQSAVPGGAGLVPPTPTTVVPGGLSLVAALGASTANGSRKGSKDKGGTKHRMKPYDRSRASSVGLVGVKEEPTPHASFPTPSTQGYTSPPPQSPTLFTPGFGMQSALLGDMLSPSRSAFLSPPRSPVHSRAHTRPHSPVQALSYPPSSNHASSPSHTTMHSPSHTALHSPIHTTAHSRAHSPTRGLLTTGMSNDFMESLLGPTDGLLNMNDGALLGMDNDTLMANAFATGADTQMFDPSAADPSNPDWEAMLQELTNQPPGTAAPKPSGAMYVEHPTWGVPSTWPPESIDLAPPETAPLPRVSRVVPNSGPIQGGIEVTLLGENFSRAYECKFGDYIATETALWGGNTLVCLLPPAAQAGAVPVRIKGYESVPLRPGEREVMFTYKDDMLDRNLMELALRVVGQRMTGRQEEPCNIARRIVAVGEMQNNSNVLVTRLAQSVIESDGQPDENGPAEQEETGPTRQEELIQFLTLLDVPNVGSRGVSTSSAVSLQNETGHTLLHLCSMVGFDALATDLVSRGADPDVRDATGQTPLHLAALRGQTACVRVLLDAGADTEIVNAYGLAPVDVAREHARLEILALLEGADEEREAVEEEAELRTPSLHESTGADADESDLDADDERQSRVPAEASSEEDSASDDLFAEDTSRPSLDSVIDGRPPFLGDIPKVPSTWFHRTFSHLQPQKAWPLPQINLPDMPTLPAWPVTIPWPQTPERGSFDLGSIRGFLGSKQEQPNPGLTVYPPPQPDGQQSLNQVQLRAKLARRLGYYPTDVTDREIRAYTHHSQKMRKLKKDRMLVLFWLPILLSPMEMLSFASVDAYIKARTGWPTPNVEFELDYVAETMDPITPSGGARILPSKTFAEVEGKQYDIILVPGGPGARPNVISPSVHEFVRKQAPQAKYVLSVCTGSWILADAGVLDGKRATSNKAAFRDLVASTSKAIQWVPKARWVVDGKIWTASGVTAGADMGYAFMVEVTGDAFATRVKNTVELHASGPEDDEYADVWGLV</sequence>
<dbReference type="PANTHER" id="PTHR43130:SF15">
    <property type="entry name" value="THIJ_PFPI FAMILY PROTEIN (AFU_ORTHOLOGUE AFUA_5G14240)"/>
    <property type="match status" value="1"/>
</dbReference>
<dbReference type="CDD" id="cd00102">
    <property type="entry name" value="IPT"/>
    <property type="match status" value="1"/>
</dbReference>
<dbReference type="Gene3D" id="1.25.40.20">
    <property type="entry name" value="Ankyrin repeat-containing domain"/>
    <property type="match status" value="1"/>
</dbReference>
<dbReference type="SUPFAM" id="SSF48403">
    <property type="entry name" value="Ankyrin repeat"/>
    <property type="match status" value="1"/>
</dbReference>
<dbReference type="Gene3D" id="3.40.50.880">
    <property type="match status" value="1"/>
</dbReference>
<feature type="region of interest" description="Disordered" evidence="2">
    <location>
        <begin position="259"/>
        <end position="279"/>
    </location>
</feature>
<dbReference type="Pfam" id="PF25603">
    <property type="entry name" value="SPT23_MGA2_DBD"/>
    <property type="match status" value="1"/>
</dbReference>
<dbReference type="SUPFAM" id="SSF81296">
    <property type="entry name" value="E set domains"/>
    <property type="match status" value="1"/>
</dbReference>
<feature type="compositionally biased region" description="Low complexity" evidence="2">
    <location>
        <begin position="8"/>
        <end position="30"/>
    </location>
</feature>
<dbReference type="SMART" id="SM00429">
    <property type="entry name" value="IPT"/>
    <property type="match status" value="1"/>
</dbReference>
<keyword evidence="1" id="KW-0040">ANK repeat</keyword>
<dbReference type="InterPro" id="IPR013783">
    <property type="entry name" value="Ig-like_fold"/>
</dbReference>
<dbReference type="Pfam" id="PF01833">
    <property type="entry name" value="TIG"/>
    <property type="match status" value="1"/>
</dbReference>
<gene>
    <name evidence="4" type="ORF">RDB_LOCUS103088</name>
</gene>
<feature type="region of interest" description="Disordered" evidence="2">
    <location>
        <begin position="1"/>
        <end position="37"/>
    </location>
</feature>
<dbReference type="InterPro" id="IPR002909">
    <property type="entry name" value="IPT_dom"/>
</dbReference>
<dbReference type="SUPFAM" id="SSF52317">
    <property type="entry name" value="Class I glutamine amidotransferase-like"/>
    <property type="match status" value="1"/>
</dbReference>
<feature type="compositionally biased region" description="Acidic residues" evidence="2">
    <location>
        <begin position="990"/>
        <end position="1002"/>
    </location>
</feature>
<feature type="repeat" description="ANK" evidence="1">
    <location>
        <begin position="888"/>
        <end position="920"/>
    </location>
</feature>
<dbReference type="Pfam" id="PF12796">
    <property type="entry name" value="Ank_2"/>
    <property type="match status" value="1"/>
</dbReference>
<dbReference type="InterPro" id="IPR014756">
    <property type="entry name" value="Ig_E-set"/>
</dbReference>
<feature type="domain" description="IPT/TIG" evidence="3">
    <location>
        <begin position="658"/>
        <end position="745"/>
    </location>
</feature>
<feature type="compositionally biased region" description="Acidic residues" evidence="2">
    <location>
        <begin position="969"/>
        <end position="979"/>
    </location>
</feature>
<dbReference type="PROSITE" id="PS50297">
    <property type="entry name" value="ANK_REP_REGION"/>
    <property type="match status" value="2"/>
</dbReference>
<dbReference type="CDD" id="cd22541">
    <property type="entry name" value="SP5_N"/>
    <property type="match status" value="1"/>
</dbReference>
<organism evidence="4 5">
    <name type="scientific">Rhizoctonia solani</name>
    <dbReference type="NCBI Taxonomy" id="456999"/>
    <lineage>
        <taxon>Eukaryota</taxon>
        <taxon>Fungi</taxon>
        <taxon>Dikarya</taxon>
        <taxon>Basidiomycota</taxon>
        <taxon>Agaricomycotina</taxon>
        <taxon>Agaricomycetes</taxon>
        <taxon>Cantharellales</taxon>
        <taxon>Ceratobasidiaceae</taxon>
        <taxon>Rhizoctonia</taxon>
    </lineage>
</organism>
<dbReference type="InterPro" id="IPR002818">
    <property type="entry name" value="DJ-1/PfpI"/>
</dbReference>
<dbReference type="PROSITE" id="PS50088">
    <property type="entry name" value="ANK_REPEAT"/>
    <property type="match status" value="2"/>
</dbReference>
<dbReference type="CDD" id="cd03139">
    <property type="entry name" value="GATase1_PfpI_2"/>
    <property type="match status" value="1"/>
</dbReference>
<dbReference type="InterPro" id="IPR036770">
    <property type="entry name" value="Ankyrin_rpt-contain_sf"/>
</dbReference>
<dbReference type="Gene3D" id="2.60.40.10">
    <property type="entry name" value="Immunoglobulins"/>
    <property type="match status" value="1"/>
</dbReference>